<feature type="compositionally biased region" description="Low complexity" evidence="1">
    <location>
        <begin position="227"/>
        <end position="241"/>
    </location>
</feature>
<comment type="caution">
    <text evidence="5">The sequence shown here is derived from an EMBL/GenBank/DDBJ whole genome shotgun (WGS) entry which is preliminary data.</text>
</comment>
<dbReference type="InterPro" id="IPR049304">
    <property type="entry name" value="Gly_rich_dom"/>
</dbReference>
<feature type="domain" description="MAM" evidence="3">
    <location>
        <begin position="199"/>
        <end position="385"/>
    </location>
</feature>
<protein>
    <recommendedName>
        <fullName evidence="7">PKD domain-containing protein</fullName>
    </recommendedName>
</protein>
<dbReference type="Gene3D" id="2.60.120.200">
    <property type="match status" value="1"/>
</dbReference>
<dbReference type="CDD" id="cd06263">
    <property type="entry name" value="MAM"/>
    <property type="match status" value="1"/>
</dbReference>
<dbReference type="SUPFAM" id="SSF49899">
    <property type="entry name" value="Concanavalin A-like lectins/glucanases"/>
    <property type="match status" value="1"/>
</dbReference>
<dbReference type="InterPro" id="IPR000601">
    <property type="entry name" value="PKD_dom"/>
</dbReference>
<dbReference type="GO" id="GO:0005975">
    <property type="term" value="P:carbohydrate metabolic process"/>
    <property type="evidence" value="ECO:0007669"/>
    <property type="project" value="UniProtKB-ARBA"/>
</dbReference>
<dbReference type="GO" id="GO:0004553">
    <property type="term" value="F:hydrolase activity, hydrolyzing O-glycosyl compounds"/>
    <property type="evidence" value="ECO:0007669"/>
    <property type="project" value="UniProtKB-ARBA"/>
</dbReference>
<evidence type="ECO:0000256" key="1">
    <source>
        <dbReference type="SAM" id="MobiDB-lite"/>
    </source>
</evidence>
<evidence type="ECO:0000259" key="4">
    <source>
        <dbReference type="PROSITE" id="PS50093"/>
    </source>
</evidence>
<dbReference type="Gene3D" id="2.60.40.10">
    <property type="entry name" value="Immunoglobulins"/>
    <property type="match status" value="5"/>
</dbReference>
<feature type="signal peptide" evidence="2">
    <location>
        <begin position="1"/>
        <end position="19"/>
    </location>
</feature>
<dbReference type="EMBL" id="SDDZ01000001">
    <property type="protein sequence ID" value="RXJ52128.1"/>
    <property type="molecule type" value="Genomic_DNA"/>
</dbReference>
<dbReference type="InterPro" id="IPR045474">
    <property type="entry name" value="GEVED"/>
</dbReference>
<organism evidence="5 6">
    <name type="scientific">Gelidibacter gilvus</name>
    <dbReference type="NCBI Taxonomy" id="59602"/>
    <lineage>
        <taxon>Bacteria</taxon>
        <taxon>Pseudomonadati</taxon>
        <taxon>Bacteroidota</taxon>
        <taxon>Flavobacteriia</taxon>
        <taxon>Flavobacteriales</taxon>
        <taxon>Flavobacteriaceae</taxon>
        <taxon>Gelidibacter</taxon>
    </lineage>
</organism>
<dbReference type="InterPro" id="IPR013783">
    <property type="entry name" value="Ig-like_fold"/>
</dbReference>
<dbReference type="RefSeq" id="WP_223266319.1">
    <property type="nucleotide sequence ID" value="NZ_SDDZ01000001.1"/>
</dbReference>
<dbReference type="Pfam" id="PF00629">
    <property type="entry name" value="MAM"/>
    <property type="match status" value="1"/>
</dbReference>
<dbReference type="Pfam" id="PF20009">
    <property type="entry name" value="GEVED"/>
    <property type="match status" value="1"/>
</dbReference>
<accession>A0A4Q0XJ33</accession>
<reference evidence="5 6" key="1">
    <citation type="submission" date="2019-01" db="EMBL/GenBank/DDBJ databases">
        <title>Genome sequence of the Antarctic species Gelidibacter gilvus ACAM 158(T).</title>
        <authorList>
            <person name="Bowman J.P."/>
        </authorList>
    </citation>
    <scope>NUCLEOTIDE SEQUENCE [LARGE SCALE GENOMIC DNA]</scope>
    <source>
        <strain evidence="5 6">IC158</strain>
    </source>
</reference>
<evidence type="ECO:0000256" key="2">
    <source>
        <dbReference type="SAM" id="SignalP"/>
    </source>
</evidence>
<feature type="domain" description="PKD" evidence="4">
    <location>
        <begin position="895"/>
        <end position="969"/>
    </location>
</feature>
<dbReference type="PROSITE" id="PS50093">
    <property type="entry name" value="PKD"/>
    <property type="match status" value="1"/>
</dbReference>
<proteinExistence type="predicted"/>
<evidence type="ECO:0008006" key="7">
    <source>
        <dbReference type="Google" id="ProtNLM"/>
    </source>
</evidence>
<dbReference type="PROSITE" id="PS50060">
    <property type="entry name" value="MAM_2"/>
    <property type="match status" value="1"/>
</dbReference>
<evidence type="ECO:0000259" key="3">
    <source>
        <dbReference type="PROSITE" id="PS50060"/>
    </source>
</evidence>
<keyword evidence="6" id="KW-1185">Reference proteome</keyword>
<evidence type="ECO:0000313" key="6">
    <source>
        <dbReference type="Proteomes" id="UP000289792"/>
    </source>
</evidence>
<keyword evidence="2" id="KW-0732">Signal</keyword>
<dbReference type="PANTHER" id="PTHR23282:SF101">
    <property type="entry name" value="MAM DOMAIN-CONTAINING PROTEIN"/>
    <property type="match status" value="1"/>
</dbReference>
<dbReference type="Proteomes" id="UP000289792">
    <property type="component" value="Unassembled WGS sequence"/>
</dbReference>
<feature type="chain" id="PRO_5021001723" description="PKD domain-containing protein" evidence="2">
    <location>
        <begin position="20"/>
        <end position="1394"/>
    </location>
</feature>
<feature type="non-terminal residue" evidence="5">
    <location>
        <position position="1394"/>
    </location>
</feature>
<dbReference type="InterPro" id="IPR051560">
    <property type="entry name" value="MAM_domain-containing"/>
</dbReference>
<feature type="region of interest" description="Disordered" evidence="1">
    <location>
        <begin position="224"/>
        <end position="243"/>
    </location>
</feature>
<evidence type="ECO:0000313" key="5">
    <source>
        <dbReference type="EMBL" id="RXJ52128.1"/>
    </source>
</evidence>
<sequence>MKKALLIAVLAFSFHTFFAQTTIWSENFNSYSNGTIVGSGTPPKWTRTTASQSGHFLVQSYQMEGYNLKVENVWASQIINITQFSNVKLSLNYSGISTTGDYINVYYKLDNGSEIPFSSNGITTGSAGTFTNRIASQVGLNGNNVQIIIRLKNDKKGNADAYYSFDNVLVEGIIPPCAKVSSFPYHQNFDSWTVSNTGSRCTADGTVDLQQCWTNATGDDIDWDINSGTTPTSGTGPSGDHTTGGGKYLYTEASGGGVCNNSLGIVTTPIFDFSGVVNPELSFWYHMNGTDMGTLNVQVSANGGATWSGNLWSLSGNQPNAWREAAAISLLSYAGNSNVQIRFSGRTGNGFSSDIALDDFSIVDAPIPSVLTVSDLNDFGMHCANTTAGPESFTITGSQLTTQNVTVAALTGFTYSTTAGGPYAASLSLSQIGGTFSRVIYVRFNPVVAGSHNGNISVGGGGAPSVNVAATAGANAAPSAASSAFPLNGATGVCYAGGGAVSSMAWDAVPGATSYDVYFSPGSMPTSVTQNVTGTAYTAIPLAASTTYYWKVVPKNSCGDATGVANWSFTTASTSCSDNYCPITFAEVRSITRVAIGTIDNYSSPLTGSPSYENYTSLSTDLSAGGAQTITLEGFTNGNNQFYYTVFFDWNQDGDFNDPGESYNIGTITNSTGTDGKVTTAVINVPTNAVAGPTIMRVIGSYNSFNSDPCVAYSAQGQIEDYSVNVIPCVAGNPSVFGDNQWNVYAYNGNNLDLSGIIYAGYYTEPNLTFDSKDRWGEMLSPSSASGYQGCIVANDNHTVVYKRSNFICGIYQIDVTSHEDAARLYIDGVQVFEHIGGSDFHDNIWTGKLDANSTVEFRVVEQSGASNGALTFTLIPAIAEFSSNTQVVQNGGVVNFTNTSYGQNAPYLWTFTPSTVTFLNGTNASSSNPQVQFNGLGAYNVALLITDTCGATFTKSSPNYILVSNETVFDADGTFIVPCGITSINVKAWGGGGAGGGSRSTGNSSNINSGAGGSGGAYASNSIAVTPGAILTIDVAGSVSGVNDGNGANGNHSTILGFESQIWAAGGLGGLANATTTSPSGAGFAGANGGGSGGTGVVPISDGNNGIVPGGGGSGSSTKGGPGTPPSRTGGRGAGGRIILSWDLEIIPPTVVTKDFSVQLDASGNATISTSNIDDGSFDSCSAVTLTLDNTSFNCSNVGANTVTLTATDAVGNVASATAQVTVNEVIPAQVITQNISIDLDANGDASIIAAQVDNGSNDACGIASMTVVPNTFDCSNIGANTVTLTLTDVNGNVSSATATVTVNDVTLAQVITQDISIDLDANGDASIIAAQVDNGSNDACGIASMTVVPITFDCSNIGANTVTLTVVDNNGNSSSATATVTVNDVTVAQVVT</sequence>
<dbReference type="InterPro" id="IPR013320">
    <property type="entry name" value="ConA-like_dom_sf"/>
</dbReference>
<name>A0A4Q0XJ33_9FLAO</name>
<feature type="region of interest" description="Disordered" evidence="1">
    <location>
        <begin position="1103"/>
        <end position="1134"/>
    </location>
</feature>
<gene>
    <name evidence="5" type="ORF">ESZ48_00005</name>
</gene>
<dbReference type="InterPro" id="IPR000998">
    <property type="entry name" value="MAM_dom"/>
</dbReference>
<dbReference type="Pfam" id="PF21722">
    <property type="entry name" value="Gly_rich_2"/>
    <property type="match status" value="1"/>
</dbReference>
<dbReference type="SMART" id="SM00137">
    <property type="entry name" value="MAM"/>
    <property type="match status" value="1"/>
</dbReference>
<feature type="compositionally biased region" description="Gly residues" evidence="1">
    <location>
        <begin position="1109"/>
        <end position="1123"/>
    </location>
</feature>
<dbReference type="PANTHER" id="PTHR23282">
    <property type="entry name" value="APICAL ENDOSOMAL GLYCOPROTEIN PRECURSOR"/>
    <property type="match status" value="1"/>
</dbReference>
<dbReference type="InterPro" id="IPR035986">
    <property type="entry name" value="PKD_dom_sf"/>
</dbReference>
<dbReference type="GO" id="GO:0016020">
    <property type="term" value="C:membrane"/>
    <property type="evidence" value="ECO:0007669"/>
    <property type="project" value="InterPro"/>
</dbReference>
<dbReference type="SUPFAM" id="SSF49299">
    <property type="entry name" value="PKD domain"/>
    <property type="match status" value="2"/>
</dbReference>